<accession>A0A8J4GT13</accession>
<dbReference type="AlphaFoldDB" id="A0A8J4GT13"/>
<dbReference type="InterPro" id="IPR045234">
    <property type="entry name" value="Unkempt-like"/>
</dbReference>
<feature type="region of interest" description="Disordered" evidence="7">
    <location>
        <begin position="486"/>
        <end position="515"/>
    </location>
</feature>
<evidence type="ECO:0000313" key="9">
    <source>
        <dbReference type="EMBL" id="GIM12668.1"/>
    </source>
</evidence>
<dbReference type="SUPFAM" id="SSF90229">
    <property type="entry name" value="CCCH zinc finger"/>
    <property type="match status" value="1"/>
</dbReference>
<dbReference type="Gene3D" id="3.30.1370.210">
    <property type="match status" value="1"/>
</dbReference>
<dbReference type="SMART" id="SM00356">
    <property type="entry name" value="ZnF_C3H1"/>
    <property type="match status" value="2"/>
</dbReference>
<feature type="compositionally biased region" description="Low complexity" evidence="7">
    <location>
        <begin position="624"/>
        <end position="648"/>
    </location>
</feature>
<dbReference type="PROSITE" id="PS50103">
    <property type="entry name" value="ZF_C3H1"/>
    <property type="match status" value="1"/>
</dbReference>
<keyword evidence="4" id="KW-0238">DNA-binding</keyword>
<feature type="zinc finger region" description="C3H1-type" evidence="5">
    <location>
        <begin position="62"/>
        <end position="90"/>
    </location>
</feature>
<organism evidence="9 10">
    <name type="scientific">Volvox reticuliferus</name>
    <dbReference type="NCBI Taxonomy" id="1737510"/>
    <lineage>
        <taxon>Eukaryota</taxon>
        <taxon>Viridiplantae</taxon>
        <taxon>Chlorophyta</taxon>
        <taxon>core chlorophytes</taxon>
        <taxon>Chlorophyceae</taxon>
        <taxon>CS clade</taxon>
        <taxon>Chlamydomonadales</taxon>
        <taxon>Volvocaceae</taxon>
        <taxon>Volvox</taxon>
    </lineage>
</organism>
<reference evidence="9" key="1">
    <citation type="journal article" date="2021" name="Proc. Natl. Acad. Sci. U.S.A.">
        <title>Three genomes in the algal genus Volvox reveal the fate of a haploid sex-determining region after a transition to homothallism.</title>
        <authorList>
            <person name="Yamamoto K."/>
            <person name="Hamaji T."/>
            <person name="Kawai-Toyooka H."/>
            <person name="Matsuzaki R."/>
            <person name="Takahashi F."/>
            <person name="Nishimura Y."/>
            <person name="Kawachi M."/>
            <person name="Noguchi H."/>
            <person name="Minakuchi Y."/>
            <person name="Umen J.G."/>
            <person name="Toyoda A."/>
            <person name="Nozaki H."/>
        </authorList>
    </citation>
    <scope>NUCLEOTIDE SEQUENCE</scope>
    <source>
        <strain evidence="9">NIES-3785</strain>
    </source>
</reference>
<keyword evidence="1 5" id="KW-0479">Metal-binding</keyword>
<comment type="caution">
    <text evidence="9">The sequence shown here is derived from an EMBL/GenBank/DDBJ whole genome shotgun (WGS) entry which is preliminary data.</text>
</comment>
<evidence type="ECO:0000256" key="3">
    <source>
        <dbReference type="ARBA" id="ARBA00022833"/>
    </source>
</evidence>
<dbReference type="EMBL" id="BNCQ01000044">
    <property type="protein sequence ID" value="GIM12668.1"/>
    <property type="molecule type" value="Genomic_DNA"/>
</dbReference>
<name>A0A8J4GT13_9CHLO</name>
<dbReference type="InterPro" id="IPR057444">
    <property type="entry name" value="Znf-CCCH_AtC3H23-like"/>
</dbReference>
<keyword evidence="2 5" id="KW-0863">Zinc-finger</keyword>
<evidence type="ECO:0000256" key="7">
    <source>
        <dbReference type="SAM" id="MobiDB-lite"/>
    </source>
</evidence>
<keyword evidence="6" id="KW-0175">Coiled coil</keyword>
<proteinExistence type="predicted"/>
<dbReference type="Proteomes" id="UP000722791">
    <property type="component" value="Unassembled WGS sequence"/>
</dbReference>
<feature type="region of interest" description="Disordered" evidence="7">
    <location>
        <begin position="744"/>
        <end position="771"/>
    </location>
</feature>
<gene>
    <name evidence="9" type="ORF">Vretimale_15973</name>
</gene>
<evidence type="ECO:0000256" key="5">
    <source>
        <dbReference type="PROSITE-ProRule" id="PRU00723"/>
    </source>
</evidence>
<evidence type="ECO:0000313" key="10">
    <source>
        <dbReference type="Proteomes" id="UP000722791"/>
    </source>
</evidence>
<evidence type="ECO:0000256" key="4">
    <source>
        <dbReference type="ARBA" id="ARBA00023125"/>
    </source>
</evidence>
<dbReference type="GO" id="GO:0003677">
    <property type="term" value="F:DNA binding"/>
    <property type="evidence" value="ECO:0007669"/>
    <property type="project" value="UniProtKB-KW"/>
</dbReference>
<feature type="compositionally biased region" description="Low complexity" evidence="7">
    <location>
        <begin position="583"/>
        <end position="594"/>
    </location>
</feature>
<feature type="region of interest" description="Disordered" evidence="7">
    <location>
        <begin position="560"/>
        <end position="661"/>
    </location>
</feature>
<dbReference type="Pfam" id="PF25512">
    <property type="entry name" value="zf-CCCH_AtC3H23"/>
    <property type="match status" value="1"/>
</dbReference>
<evidence type="ECO:0000256" key="2">
    <source>
        <dbReference type="ARBA" id="ARBA00022771"/>
    </source>
</evidence>
<evidence type="ECO:0000259" key="8">
    <source>
        <dbReference type="PROSITE" id="PS50103"/>
    </source>
</evidence>
<dbReference type="InterPro" id="IPR036855">
    <property type="entry name" value="Znf_CCCH_sf"/>
</dbReference>
<sequence>MDPHANKEVVFDLDAAAFSSDDFRMFQFKVKRCPRARPHDWTQCPFAHPGEKAKRRDPRKYRYSGTACPEFRRNGCCRRGDACPFAHGVFECWLHPSRYRTQMCTDGSNCKRRVCFFAHTESELRKPEEDPLWLQQQLQAELAAEQQVQQQIQALKVFANILGPNTSTVGGQQAAAGQQPGLDMLKNLPSSTLTHILGAVGQGAPGAHLAGGQQGGSGDGLLHLLQLVEQQQQQQQSSAAAAAAAQPPPLAPAASAPANLASLLSAVSAAVPAGTGGTTGAGQDMQLKLAQQLLQQTQQQHPGATHGPEALQARLSAQLAGLSLQQQQQAKATDAEVKQQQQQATSQANLAMELLNIIATQQQQQQQAAQQQQQQLAAAAAALASASQQQQQAQQQAQQQQQQQAQQQQAQAAGPAVNPSAPSLVALQQLASLGLDLQGLGVTPEALTSQIGTSGAPVAAANTGLGPDSMSMLVAALQGSFAMPGAAKKDSAAPSQTATSHSGGGAVSPGAAPLPQSPMEPLMALLAAAAAGQSSGGVGGVTPGMLTGLQGMLGQLSLTGSGVAPAPGQPQLAGPPSAPPVAPQQQQLLQNTSSPPTPSANVAPPVVERSSATSESGGTPPPAASVASAPSTTLSAAQGSEGSTTSAPCSPPHAPPATGASTGSALNALAAAAATGTGIDGNAALATLLAEVYSKPEMLMTAQSLIERMANAATAGASAGGGPTGGSGIMDTSAVAALAGLATTAAPPPPVHQSSAAELPGNEEGGNAARS</sequence>
<evidence type="ECO:0000256" key="1">
    <source>
        <dbReference type="ARBA" id="ARBA00022723"/>
    </source>
</evidence>
<protein>
    <recommendedName>
        <fullName evidence="8">C3H1-type domain-containing protein</fullName>
    </recommendedName>
</protein>
<feature type="domain" description="C3H1-type" evidence="8">
    <location>
        <begin position="62"/>
        <end position="90"/>
    </location>
</feature>
<dbReference type="InterPro" id="IPR000571">
    <property type="entry name" value="Znf_CCCH"/>
</dbReference>
<feature type="coiled-coil region" evidence="6">
    <location>
        <begin position="362"/>
        <end position="411"/>
    </location>
</feature>
<dbReference type="GO" id="GO:0008270">
    <property type="term" value="F:zinc ion binding"/>
    <property type="evidence" value="ECO:0007669"/>
    <property type="project" value="UniProtKB-KW"/>
</dbReference>
<evidence type="ECO:0000256" key="6">
    <source>
        <dbReference type="SAM" id="Coils"/>
    </source>
</evidence>
<keyword evidence="3 5" id="KW-0862">Zinc</keyword>
<dbReference type="Pfam" id="PF00642">
    <property type="entry name" value="zf-CCCH"/>
    <property type="match status" value="1"/>
</dbReference>
<dbReference type="PANTHER" id="PTHR14493:SF50">
    <property type="entry name" value="RING FINGER PROTEIN UNKEMPT"/>
    <property type="match status" value="1"/>
</dbReference>
<feature type="compositionally biased region" description="Low complexity" evidence="7">
    <location>
        <begin position="560"/>
        <end position="575"/>
    </location>
</feature>
<dbReference type="PANTHER" id="PTHR14493">
    <property type="entry name" value="UNKEMPT FAMILY MEMBER"/>
    <property type="match status" value="1"/>
</dbReference>